<dbReference type="Proteomes" id="UP000021315">
    <property type="component" value="Unassembled WGS sequence"/>
</dbReference>
<feature type="region of interest" description="Disordered" evidence="1">
    <location>
        <begin position="57"/>
        <end position="103"/>
    </location>
</feature>
<dbReference type="AlphaFoldDB" id="A0A080M660"/>
<reference evidence="2" key="1">
    <citation type="submission" date="2014-02" db="EMBL/GenBank/DDBJ databases">
        <title>Expanding our view of genomic diversity in Candidatus Accumulibacter clades.</title>
        <authorList>
            <person name="Skennerton C.T."/>
            <person name="Barr J.J."/>
            <person name="Slater F.R."/>
            <person name="Bond P.L."/>
            <person name="Tyson G.W."/>
        </authorList>
    </citation>
    <scope>NUCLEOTIDE SEQUENCE [LARGE SCALE GENOMIC DNA]</scope>
</reference>
<evidence type="ECO:0000256" key="1">
    <source>
        <dbReference type="SAM" id="MobiDB-lite"/>
    </source>
</evidence>
<accession>A0A080M660</accession>
<comment type="caution">
    <text evidence="2">The sequence shown here is derived from an EMBL/GenBank/DDBJ whole genome shotgun (WGS) entry which is preliminary data.</text>
</comment>
<evidence type="ECO:0000313" key="2">
    <source>
        <dbReference type="EMBL" id="KFB76476.1"/>
    </source>
</evidence>
<organism evidence="2 3">
    <name type="scientific">Candidatus Accumulibacter cognatus</name>
    <dbReference type="NCBI Taxonomy" id="2954383"/>
    <lineage>
        <taxon>Bacteria</taxon>
        <taxon>Pseudomonadati</taxon>
        <taxon>Pseudomonadota</taxon>
        <taxon>Betaproteobacteria</taxon>
        <taxon>Candidatus Accumulibacter</taxon>
    </lineage>
</organism>
<evidence type="ECO:0000313" key="3">
    <source>
        <dbReference type="Proteomes" id="UP000021315"/>
    </source>
</evidence>
<feature type="compositionally biased region" description="Basic residues" evidence="1">
    <location>
        <begin position="60"/>
        <end position="71"/>
    </location>
</feature>
<sequence length="103" mass="11364">MVKQHPDSGNNNWIAGVAYKQQCGATVRSCGGHLLKVKRGIAWVQPAVSDPQPLIDQKRVRGPRHGPRKGSARAIASDAAHQPSQALRPGRWRQKFRKALQRA</sequence>
<gene>
    <name evidence="2" type="ORF">AW06_002386</name>
</gene>
<proteinExistence type="predicted"/>
<keyword evidence="3" id="KW-1185">Reference proteome</keyword>
<dbReference type="STRING" id="1453999.AW06_002386"/>
<dbReference type="EMBL" id="JDST02000053">
    <property type="protein sequence ID" value="KFB76476.1"/>
    <property type="molecule type" value="Genomic_DNA"/>
</dbReference>
<feature type="compositionally biased region" description="Basic residues" evidence="1">
    <location>
        <begin position="90"/>
        <end position="103"/>
    </location>
</feature>
<name>A0A080M660_9PROT</name>
<protein>
    <submittedName>
        <fullName evidence="2">Uncharacterized protein</fullName>
    </submittedName>
</protein>